<dbReference type="VEuPathDB" id="FungiDB:PPTG_21694"/>
<dbReference type="GeneID" id="20190293"/>
<reference evidence="1 2" key="2">
    <citation type="submission" date="2013-11" db="EMBL/GenBank/DDBJ databases">
        <title>The Genome Sequence of Phytophthora parasitica INRA-310.</title>
        <authorList>
            <consortium name="The Broad Institute Genomics Platform"/>
            <person name="Russ C."/>
            <person name="Tyler B."/>
            <person name="Panabieres F."/>
            <person name="Shan W."/>
            <person name="Tripathy S."/>
            <person name="Grunwald N."/>
            <person name="Machado M."/>
            <person name="Johnson C.S."/>
            <person name="Arredondo F."/>
            <person name="Hong C."/>
            <person name="Coffey M."/>
            <person name="Young S.K."/>
            <person name="Zeng Q."/>
            <person name="Gargeya S."/>
            <person name="Fitzgerald M."/>
            <person name="Abouelleil A."/>
            <person name="Alvarado L."/>
            <person name="Chapman S.B."/>
            <person name="Gainer-Dewar J."/>
            <person name="Goldberg J."/>
            <person name="Griggs A."/>
            <person name="Gujja S."/>
            <person name="Hansen M."/>
            <person name="Howarth C."/>
            <person name="Imamovic A."/>
            <person name="Ireland A."/>
            <person name="Larimer J."/>
            <person name="McCowan C."/>
            <person name="Murphy C."/>
            <person name="Pearson M."/>
            <person name="Poon T.W."/>
            <person name="Priest M."/>
            <person name="Roberts A."/>
            <person name="Saif S."/>
            <person name="Shea T."/>
            <person name="Sykes S."/>
            <person name="Wortman J."/>
            <person name="Nusbaum C."/>
            <person name="Birren B."/>
        </authorList>
    </citation>
    <scope>NUCLEOTIDE SEQUENCE [LARGE SCALE GENOMIC DNA]</scope>
    <source>
        <strain evidence="1 2">INRA-310</strain>
    </source>
</reference>
<reference evidence="2" key="1">
    <citation type="submission" date="2011-12" db="EMBL/GenBank/DDBJ databases">
        <authorList>
            <consortium name="The Broad Institute Genome Sequencing Platform"/>
            <person name="Russ C."/>
            <person name="Tyler B."/>
            <person name="Panabieres F."/>
            <person name="Shan W."/>
            <person name="Tripathy S."/>
            <person name="Grunwald N."/>
            <person name="Machado M."/>
            <person name="Young S.K."/>
            <person name="Zeng Q."/>
            <person name="Gargeya S."/>
            <person name="Fitzgerald M."/>
            <person name="Haas B."/>
            <person name="Abouelleil A."/>
            <person name="Alvarado L."/>
            <person name="Arachchi H.M."/>
            <person name="Berlin A."/>
            <person name="Chapman S.B."/>
            <person name="Gearin G."/>
            <person name="Goldberg J."/>
            <person name="Griggs A."/>
            <person name="Gujja S."/>
            <person name="Hansen M."/>
            <person name="Heiman D."/>
            <person name="Howarth C."/>
            <person name="Larimer J."/>
            <person name="Lui A."/>
            <person name="MacDonald P.J.P."/>
            <person name="McCowen C."/>
            <person name="Montmayeur A."/>
            <person name="Murphy C."/>
            <person name="Neiman D."/>
            <person name="Pearson M."/>
            <person name="Priest M."/>
            <person name="Roberts A."/>
            <person name="Saif S."/>
            <person name="Shea T."/>
            <person name="Sisk P."/>
            <person name="Stolte C."/>
            <person name="Sykes S."/>
            <person name="Wortman J."/>
            <person name="Nusbaum C."/>
            <person name="Birren B."/>
        </authorList>
    </citation>
    <scope>NUCLEOTIDE SEQUENCE [LARGE SCALE GENOMIC DNA]</scope>
    <source>
        <strain evidence="2">INRA-310</strain>
    </source>
</reference>
<dbReference type="RefSeq" id="XP_008897575.1">
    <property type="nucleotide sequence ID" value="XM_008899327.1"/>
</dbReference>
<evidence type="ECO:0000313" key="2">
    <source>
        <dbReference type="Proteomes" id="UP000018817"/>
    </source>
</evidence>
<evidence type="ECO:0000313" key="1">
    <source>
        <dbReference type="EMBL" id="ETN17777.1"/>
    </source>
</evidence>
<gene>
    <name evidence="1" type="ORF">PPTG_21694</name>
</gene>
<proteinExistence type="predicted"/>
<dbReference type="AlphaFoldDB" id="W2QX52"/>
<protein>
    <submittedName>
        <fullName evidence="1">Uncharacterized protein</fullName>
    </submittedName>
</protein>
<dbReference type="EMBL" id="KI669567">
    <property type="protein sequence ID" value="ETN17777.1"/>
    <property type="molecule type" value="Genomic_DNA"/>
</dbReference>
<sequence length="232" mass="26460">MPPLTTKGEASEKAQHLNFKPIFRKVYSETLDRFCLQASIPVSGAAMGEIHEVISSTDGEANPNWEIGENSWNALKLLPEEKDQFVHRDCPTFETARALRKRKLVQGFVIVALMDDTRLHVYPRCFGGHADKEKHKMVTLKRGAVLFFRGDHMLEQSTTLSTFDCTATYKLLGWTKSRILLKLVFQTFHCDKCLETTYTRKKLAVYLRTCSERGYSGARTKTAHSRMTPAMH</sequence>
<name>W2QX52_PHYN3</name>
<accession>W2QX52</accession>
<organism evidence="1 2">
    <name type="scientific">Phytophthora nicotianae (strain INRA-310)</name>
    <name type="common">Phytophthora parasitica</name>
    <dbReference type="NCBI Taxonomy" id="761204"/>
    <lineage>
        <taxon>Eukaryota</taxon>
        <taxon>Sar</taxon>
        <taxon>Stramenopiles</taxon>
        <taxon>Oomycota</taxon>
        <taxon>Peronosporomycetes</taxon>
        <taxon>Peronosporales</taxon>
        <taxon>Peronosporaceae</taxon>
        <taxon>Phytophthora</taxon>
    </lineage>
</organism>
<dbReference type="OrthoDB" id="123950at2759"/>
<dbReference type="Proteomes" id="UP000018817">
    <property type="component" value="Unassembled WGS sequence"/>
</dbReference>